<organism evidence="6 7">
    <name type="scientific">Litorilinea aerophila</name>
    <dbReference type="NCBI Taxonomy" id="1204385"/>
    <lineage>
        <taxon>Bacteria</taxon>
        <taxon>Bacillati</taxon>
        <taxon>Chloroflexota</taxon>
        <taxon>Caldilineae</taxon>
        <taxon>Caldilineales</taxon>
        <taxon>Caldilineaceae</taxon>
        <taxon>Litorilinea</taxon>
    </lineage>
</organism>
<dbReference type="GO" id="GO:0003824">
    <property type="term" value="F:catalytic activity"/>
    <property type="evidence" value="ECO:0007669"/>
    <property type="project" value="InterPro"/>
</dbReference>
<feature type="domain" description="Endonuclease/exonuclease/phosphatase" evidence="5">
    <location>
        <begin position="434"/>
        <end position="557"/>
    </location>
</feature>
<dbReference type="GO" id="GO:0005576">
    <property type="term" value="C:extracellular region"/>
    <property type="evidence" value="ECO:0007669"/>
    <property type="project" value="UniProtKB-SubCell"/>
</dbReference>
<dbReference type="CDD" id="cd04486">
    <property type="entry name" value="YhcR_OBF_like"/>
    <property type="match status" value="1"/>
</dbReference>
<evidence type="ECO:0008006" key="8">
    <source>
        <dbReference type="Google" id="ProtNLM"/>
    </source>
</evidence>
<dbReference type="Proteomes" id="UP000317371">
    <property type="component" value="Unassembled WGS sequence"/>
</dbReference>
<evidence type="ECO:0000313" key="7">
    <source>
        <dbReference type="Proteomes" id="UP000317371"/>
    </source>
</evidence>
<keyword evidence="3" id="KW-0732">Signal</keyword>
<reference evidence="6 7" key="1">
    <citation type="submission" date="2019-06" db="EMBL/GenBank/DDBJ databases">
        <title>Genome sequence of Litorilinea aerophila BAA-2444.</title>
        <authorList>
            <person name="Maclea K.S."/>
            <person name="Maurais E.G."/>
            <person name="Iannazzi L.C."/>
        </authorList>
    </citation>
    <scope>NUCLEOTIDE SEQUENCE [LARGE SCALE GENOMIC DNA]</scope>
    <source>
        <strain evidence="6 7">ATCC BAA-2444</strain>
    </source>
</reference>
<dbReference type="SUPFAM" id="SSF56219">
    <property type="entry name" value="DNase I-like"/>
    <property type="match status" value="1"/>
</dbReference>
<evidence type="ECO:0000259" key="4">
    <source>
        <dbReference type="Pfam" id="PF17210"/>
    </source>
</evidence>
<dbReference type="AlphaFoldDB" id="A0A540VM59"/>
<dbReference type="InterPro" id="IPR033764">
    <property type="entry name" value="Sdr_B"/>
</dbReference>
<dbReference type="InterPro" id="IPR036691">
    <property type="entry name" value="Endo/exonu/phosph_ase_sf"/>
</dbReference>
<evidence type="ECO:0000313" key="6">
    <source>
        <dbReference type="EMBL" id="TQE97849.1"/>
    </source>
</evidence>
<gene>
    <name evidence="6" type="ORF">FKZ61_00255</name>
</gene>
<sequence>MLQGAPSMHQTLFHLLRLSSLILLWGWLASPAIVRAQETGASPADWTPIYELQGTGFTSPHQGEWHDTHGVVTGITPTGFYLQDPTGDGNLQTSDGIFVYTRDRPPVVPGQCVWVQRGYVDEFYDKTELSRIRAVRPSTHCQTTTVTPVPLPELLPGMDHPSWLEPYEGMLVAIPGQPGVVHGPTKRFRNGDVEIAWSPAWMVAFGAPRRAFQGEIHPPLLYWSGILGTPLPDAAWGDRIIPVPGQATAMVAAIVDYNFGKYQFLPLPGQSFAVEANPRPPGRATPTTADEISLCTFNLYGFGQGTAQYPDEASYVRQLRRRALAIAEGLQGCTVIGLQELGNPEDGRRLTELLAVAHGLDYQATALPGPDSSDPEFPLTLGFLTRQSRVSVQAARSAQGCSPTDFQVSTVDSPCPAGLYPLFSRPPLVVHLAIHGQWPEPYELYVINNHWKSKAGDETLNAAWRLEQARHVARLVQEITADEPGARVVVLGDLNDYYDSAPVRLVQAESRPSLVHAYDFLPRQDRYTYIYNGASQVLDHILISPSLLEDFAGIQVIHMNADYPTPAQERPDDLRHVSDHDPVLLRLRPGGAANLAGNLIYPDIGITLRNEDGDVLATARTDADGDFRFWNLQPGTYTLAYAPPAGIQVTPPDQPVALTVGFQQAPPAQVRHQAIETAATLLLWSLNARAEIQGISR</sequence>
<comment type="subcellular location">
    <subcellularLocation>
        <location evidence="1">Secreted</location>
    </subcellularLocation>
</comment>
<dbReference type="InterPro" id="IPR013783">
    <property type="entry name" value="Ig-like_fold"/>
</dbReference>
<evidence type="ECO:0000256" key="1">
    <source>
        <dbReference type="ARBA" id="ARBA00004613"/>
    </source>
</evidence>
<dbReference type="EMBL" id="VIGC01000001">
    <property type="protein sequence ID" value="TQE97849.1"/>
    <property type="molecule type" value="Genomic_DNA"/>
</dbReference>
<evidence type="ECO:0000259" key="5">
    <source>
        <dbReference type="Pfam" id="PF19580"/>
    </source>
</evidence>
<comment type="caution">
    <text evidence="6">The sequence shown here is derived from an EMBL/GenBank/DDBJ whole genome shotgun (WGS) entry which is preliminary data.</text>
</comment>
<dbReference type="Gene3D" id="3.60.10.10">
    <property type="entry name" value="Endonuclease/exonuclease/phosphatase"/>
    <property type="match status" value="1"/>
</dbReference>
<dbReference type="Pfam" id="PF17210">
    <property type="entry name" value="SdrD_B"/>
    <property type="match status" value="1"/>
</dbReference>
<dbReference type="SUPFAM" id="SSF117074">
    <property type="entry name" value="Hypothetical protein PA1324"/>
    <property type="match status" value="1"/>
</dbReference>
<evidence type="ECO:0000256" key="3">
    <source>
        <dbReference type="ARBA" id="ARBA00022729"/>
    </source>
</evidence>
<keyword evidence="7" id="KW-1185">Reference proteome</keyword>
<dbReference type="Gene3D" id="2.60.40.10">
    <property type="entry name" value="Immunoglobulins"/>
    <property type="match status" value="1"/>
</dbReference>
<proteinExistence type="predicted"/>
<keyword evidence="2" id="KW-0964">Secreted</keyword>
<name>A0A540VM59_9CHLR</name>
<dbReference type="OrthoDB" id="9801679at2"/>
<dbReference type="PANTHER" id="PTHR42834:SF1">
    <property type="entry name" value="ENDONUCLEASE_EXONUCLEASE_PHOSPHATASE FAMILY PROTEIN (AFU_ORTHOLOGUE AFUA_3G09210)"/>
    <property type="match status" value="1"/>
</dbReference>
<accession>A0A540VM59</accession>
<dbReference type="Pfam" id="PF19580">
    <property type="entry name" value="Exo_endo_phos_3"/>
    <property type="match status" value="1"/>
</dbReference>
<dbReference type="InterPro" id="IPR005135">
    <property type="entry name" value="Endo/exonuclease/phosphatase"/>
</dbReference>
<dbReference type="PANTHER" id="PTHR42834">
    <property type="entry name" value="ENDONUCLEASE/EXONUCLEASE/PHOSPHATASE FAMILY PROTEIN (AFU_ORTHOLOGUE AFUA_3G09210)"/>
    <property type="match status" value="1"/>
</dbReference>
<protein>
    <recommendedName>
        <fullName evidence="8">Endonuclease/exonuclease/phosphatase domain-containing protein</fullName>
    </recommendedName>
</protein>
<dbReference type="InParanoid" id="A0A540VM59"/>
<feature type="domain" description="SD-repeat containing protein B" evidence="4">
    <location>
        <begin position="603"/>
        <end position="654"/>
    </location>
</feature>
<evidence type="ECO:0000256" key="2">
    <source>
        <dbReference type="ARBA" id="ARBA00022525"/>
    </source>
</evidence>